<dbReference type="Proteomes" id="UP001617351">
    <property type="component" value="Unassembled WGS sequence"/>
</dbReference>
<keyword evidence="2" id="KW-0472">Membrane</keyword>
<comment type="caution">
    <text evidence="3">The sequence shown here is derived from an EMBL/GenBank/DDBJ whole genome shotgun (WGS) entry which is preliminary data.</text>
</comment>
<dbReference type="EMBL" id="JBIUYY010000019">
    <property type="protein sequence ID" value="MFJ2825611.1"/>
    <property type="molecule type" value="Genomic_DNA"/>
</dbReference>
<proteinExistence type="predicted"/>
<keyword evidence="2" id="KW-1133">Transmembrane helix</keyword>
<evidence type="ECO:0000313" key="4">
    <source>
        <dbReference type="Proteomes" id="UP001617351"/>
    </source>
</evidence>
<feature type="region of interest" description="Disordered" evidence="1">
    <location>
        <begin position="38"/>
        <end position="61"/>
    </location>
</feature>
<gene>
    <name evidence="3" type="ORF">ACIO7M_31520</name>
</gene>
<keyword evidence="4" id="KW-1185">Reference proteome</keyword>
<feature type="transmembrane region" description="Helical" evidence="2">
    <location>
        <begin position="20"/>
        <end position="39"/>
    </location>
</feature>
<dbReference type="RefSeq" id="WP_365506040.1">
    <property type="nucleotide sequence ID" value="NZ_JBFANW010000068.1"/>
</dbReference>
<evidence type="ECO:0000256" key="1">
    <source>
        <dbReference type="SAM" id="MobiDB-lite"/>
    </source>
</evidence>
<reference evidence="3 4" key="1">
    <citation type="submission" date="2024-10" db="EMBL/GenBank/DDBJ databases">
        <title>The Natural Products Discovery Center: Release of the First 8490 Sequenced Strains for Exploring Actinobacteria Biosynthetic Diversity.</title>
        <authorList>
            <person name="Kalkreuter E."/>
            <person name="Kautsar S.A."/>
            <person name="Yang D."/>
            <person name="Bader C.D."/>
            <person name="Teijaro C.N."/>
            <person name="Fluegel L."/>
            <person name="Davis C.M."/>
            <person name="Simpson J.R."/>
            <person name="Lauterbach L."/>
            <person name="Steele A.D."/>
            <person name="Gui C."/>
            <person name="Meng S."/>
            <person name="Li G."/>
            <person name="Viehrig K."/>
            <person name="Ye F."/>
            <person name="Su P."/>
            <person name="Kiefer A.F."/>
            <person name="Nichols A."/>
            <person name="Cepeda A.J."/>
            <person name="Yan W."/>
            <person name="Fan B."/>
            <person name="Jiang Y."/>
            <person name="Adhikari A."/>
            <person name="Zheng C.-J."/>
            <person name="Schuster L."/>
            <person name="Cowan T.M."/>
            <person name="Smanski M.J."/>
            <person name="Chevrette M.G."/>
            <person name="De Carvalho L.P.S."/>
            <person name="Shen B."/>
        </authorList>
    </citation>
    <scope>NUCLEOTIDE SEQUENCE [LARGE SCALE GENOMIC DNA]</scope>
    <source>
        <strain evidence="3 4">NPDC087220</strain>
    </source>
</reference>
<name>A0ABW8ETI1_STRT5</name>
<feature type="compositionally biased region" description="Basic and acidic residues" evidence="1">
    <location>
        <begin position="39"/>
        <end position="61"/>
    </location>
</feature>
<organism evidence="3 4">
    <name type="scientific">Streptomyces toxytricini</name>
    <name type="common">Actinomyces toxytricini</name>
    <dbReference type="NCBI Taxonomy" id="67369"/>
    <lineage>
        <taxon>Bacteria</taxon>
        <taxon>Bacillati</taxon>
        <taxon>Actinomycetota</taxon>
        <taxon>Actinomycetes</taxon>
        <taxon>Kitasatosporales</taxon>
        <taxon>Streptomycetaceae</taxon>
        <taxon>Streptomyces</taxon>
    </lineage>
</organism>
<evidence type="ECO:0000256" key="2">
    <source>
        <dbReference type="SAM" id="Phobius"/>
    </source>
</evidence>
<accession>A0ABW8ETI1</accession>
<keyword evidence="2" id="KW-0812">Transmembrane</keyword>
<protein>
    <submittedName>
        <fullName evidence="3">Uncharacterized protein</fullName>
    </submittedName>
</protein>
<sequence>MLPLGGPGNFCERAPRSLTINLITGAVATVLALVAASGARDRADHGSRAGSRDHRMVPGAL</sequence>
<evidence type="ECO:0000313" key="3">
    <source>
        <dbReference type="EMBL" id="MFJ2825611.1"/>
    </source>
</evidence>